<feature type="domain" description="SWIM-type" evidence="2">
    <location>
        <begin position="88"/>
        <end position="121"/>
    </location>
</feature>
<comment type="caution">
    <text evidence="3">The sequence shown here is derived from an EMBL/GenBank/DDBJ whole genome shotgun (WGS) entry which is preliminary data.</text>
</comment>
<dbReference type="Proteomes" id="UP000441585">
    <property type="component" value="Unassembled WGS sequence"/>
</dbReference>
<organism evidence="3 4">
    <name type="scientific">Metabacillus idriensis</name>
    <dbReference type="NCBI Taxonomy" id="324768"/>
    <lineage>
        <taxon>Bacteria</taxon>
        <taxon>Bacillati</taxon>
        <taxon>Bacillota</taxon>
        <taxon>Bacilli</taxon>
        <taxon>Bacillales</taxon>
        <taxon>Bacillaceae</taxon>
        <taxon>Metabacillus</taxon>
    </lineage>
</organism>
<dbReference type="Pfam" id="PF04434">
    <property type="entry name" value="SWIM"/>
    <property type="match status" value="1"/>
</dbReference>
<gene>
    <name evidence="3" type="ORF">GJU41_09700</name>
</gene>
<accession>A0A6I2MB88</accession>
<dbReference type="GO" id="GO:0008270">
    <property type="term" value="F:zinc ion binding"/>
    <property type="evidence" value="ECO:0007669"/>
    <property type="project" value="UniProtKB-KW"/>
</dbReference>
<name>A0A6I2MB88_9BACI</name>
<evidence type="ECO:0000259" key="2">
    <source>
        <dbReference type="PROSITE" id="PS50966"/>
    </source>
</evidence>
<reference evidence="3 4" key="1">
    <citation type="submission" date="2019-11" db="EMBL/GenBank/DDBJ databases">
        <title>Bacillus idriensis genome.</title>
        <authorList>
            <person name="Konopka E.N."/>
            <person name="Newman J.D."/>
        </authorList>
    </citation>
    <scope>NUCLEOTIDE SEQUENCE [LARGE SCALE GENOMIC DNA]</scope>
    <source>
        <strain evidence="3 4">DSM 19097</strain>
    </source>
</reference>
<dbReference type="PROSITE" id="PS50966">
    <property type="entry name" value="ZF_SWIM"/>
    <property type="match status" value="1"/>
</dbReference>
<dbReference type="AlphaFoldDB" id="A0A6I2MB88"/>
<keyword evidence="1" id="KW-0862">Zinc</keyword>
<sequence length="559" mass="66819">MMELDIEAQNYILYNHLKKERCAMLQHELDKELILHAGEELQDQLSPELEDDRNLVKKGLMLYRQGSVYNIKIDGHTVSANVQDVTPVRVVLELDFFTMSSCSCPAAFPCRHVVASFLYLYASVERVGTYLDAWNAKTQQAILAQLKPASQKIPPVSWKDDSLSSWLSFFDFEYKRWAQNRPRNIQQIQSLYNHYYPVLKKKAPKDADLRRFYIIHANLATLFYMLRLLNETKPNDHLLHHVYHSYFEECIESITYELREMRKFALPFSLDSLFEESIEVFHQLLDVSSYLQFERISLYRALWIGLLNRKKWIENEVDWLNEQLSERDVPEYRLALIHMDFLQGDDDALFEKMKVFNEGAFPILYDWVGDLVSRKNWKRASKWFTYLLGKSDAFLNSDIPYEEKRRSVRFFLDMLSEYSNQTKDERLYENACRNLLPFSYAEYHHFLVNKKQFRTWAELHLLLGFELYEIDRDLLKMIEKESPESLLTIYHHAIRQEIALRTRSNYKLAVRYLKKARSLYKKVKNETQFDIYLEKLSHEHRRLRAFQEELKRGKLIHAE</sequence>
<evidence type="ECO:0000313" key="4">
    <source>
        <dbReference type="Proteomes" id="UP000441585"/>
    </source>
</evidence>
<proteinExistence type="predicted"/>
<protein>
    <recommendedName>
        <fullName evidence="2">SWIM-type domain-containing protein</fullName>
    </recommendedName>
</protein>
<keyword evidence="1" id="KW-0863">Zinc-finger</keyword>
<evidence type="ECO:0000313" key="3">
    <source>
        <dbReference type="EMBL" id="MRX54246.1"/>
    </source>
</evidence>
<dbReference type="InterPro" id="IPR007527">
    <property type="entry name" value="Znf_SWIM"/>
</dbReference>
<keyword evidence="1" id="KW-0479">Metal-binding</keyword>
<evidence type="ECO:0000256" key="1">
    <source>
        <dbReference type="PROSITE-ProRule" id="PRU00325"/>
    </source>
</evidence>
<dbReference type="EMBL" id="WKKF01000002">
    <property type="protein sequence ID" value="MRX54246.1"/>
    <property type="molecule type" value="Genomic_DNA"/>
</dbReference>
<keyword evidence="4" id="KW-1185">Reference proteome</keyword>